<dbReference type="Proteomes" id="UP000440004">
    <property type="component" value="Unassembled WGS sequence"/>
</dbReference>
<dbReference type="SUPFAM" id="SSF54001">
    <property type="entry name" value="Cysteine proteinases"/>
    <property type="match status" value="1"/>
</dbReference>
<reference evidence="1 2" key="1">
    <citation type="submission" date="2019-10" db="EMBL/GenBank/DDBJ databases">
        <title>Alkalibaculum tamaniensis sp.nov., a new alkaliphilic acetogen, isolated on methoxylated aromatics from a mud volcano.</title>
        <authorList>
            <person name="Khomyakova M.A."/>
            <person name="Merkel A.Y."/>
            <person name="Bonch-Osmolovskaya E.A."/>
            <person name="Slobodkin A.I."/>
        </authorList>
    </citation>
    <scope>NUCLEOTIDE SEQUENCE [LARGE SCALE GENOMIC DNA]</scope>
    <source>
        <strain evidence="1 2">M08DMB</strain>
    </source>
</reference>
<dbReference type="EMBL" id="WHNX01000007">
    <property type="protein sequence ID" value="MPW25384.1"/>
    <property type="molecule type" value="Genomic_DNA"/>
</dbReference>
<dbReference type="AlphaFoldDB" id="A0A6A7K7J9"/>
<evidence type="ECO:0000313" key="1">
    <source>
        <dbReference type="EMBL" id="MPW25384.1"/>
    </source>
</evidence>
<protein>
    <submittedName>
        <fullName evidence="1">Uncharacterized protein</fullName>
    </submittedName>
</protein>
<accession>A0A6A7K7J9</accession>
<name>A0A6A7K7J9_9FIRM</name>
<gene>
    <name evidence="1" type="ORF">GC105_06245</name>
</gene>
<organism evidence="1 2">
    <name type="scientific">Alkalibaculum sporogenes</name>
    <dbReference type="NCBI Taxonomy" id="2655001"/>
    <lineage>
        <taxon>Bacteria</taxon>
        <taxon>Bacillati</taxon>
        <taxon>Bacillota</taxon>
        <taxon>Clostridia</taxon>
        <taxon>Eubacteriales</taxon>
        <taxon>Eubacteriaceae</taxon>
        <taxon>Alkalibaculum</taxon>
    </lineage>
</organism>
<dbReference type="RefSeq" id="WP_152802831.1">
    <property type="nucleotide sequence ID" value="NZ_WHNX01000007.1"/>
</dbReference>
<comment type="caution">
    <text evidence="1">The sequence shown here is derived from an EMBL/GenBank/DDBJ whole genome shotgun (WGS) entry which is preliminary data.</text>
</comment>
<sequence length="189" mass="22174">MDKYHLYILLVRTNTVLSNLIHYIKKDPYTHAAIALDRNLDQMYSFGRKKVYNPFVGCFRKESIHTGLYKIYDTSPCKIIEIEVTKEQYEKACALVDHFITNDKIYKYNYMGLIFNLLNKATFNNRFLCSEFVYHILKESDIIDFNVPKNLVRPMNFASMQGKVIYRGEINNLGYINVPTPDTQQLSTN</sequence>
<keyword evidence="2" id="KW-1185">Reference proteome</keyword>
<dbReference type="InterPro" id="IPR038765">
    <property type="entry name" value="Papain-like_cys_pep_sf"/>
</dbReference>
<proteinExistence type="predicted"/>
<dbReference type="Gene3D" id="3.90.1720.10">
    <property type="entry name" value="endopeptidase domain like (from Nostoc punctiforme)"/>
    <property type="match status" value="1"/>
</dbReference>
<evidence type="ECO:0000313" key="2">
    <source>
        <dbReference type="Proteomes" id="UP000440004"/>
    </source>
</evidence>